<sequence>MISTKKLMIKLQARKWQKRAAMRRISSPKTSKKMDASPVAEKGHFVIYTFDQRRFVIPLAYLSNCIFQELFKLSEEVFGLSSDGPITLPCDADFMDYIVLLIHGGLDKGLEKALPDSITTNHCSLSASFHHEHRGQHSVVCGY</sequence>
<organism evidence="1 2">
    <name type="scientific">Melia azedarach</name>
    <name type="common">Chinaberry tree</name>
    <dbReference type="NCBI Taxonomy" id="155640"/>
    <lineage>
        <taxon>Eukaryota</taxon>
        <taxon>Viridiplantae</taxon>
        <taxon>Streptophyta</taxon>
        <taxon>Embryophyta</taxon>
        <taxon>Tracheophyta</taxon>
        <taxon>Spermatophyta</taxon>
        <taxon>Magnoliopsida</taxon>
        <taxon>eudicotyledons</taxon>
        <taxon>Gunneridae</taxon>
        <taxon>Pentapetalae</taxon>
        <taxon>rosids</taxon>
        <taxon>malvids</taxon>
        <taxon>Sapindales</taxon>
        <taxon>Meliaceae</taxon>
        <taxon>Melia</taxon>
    </lineage>
</organism>
<reference evidence="1 2" key="1">
    <citation type="journal article" date="2023" name="Science">
        <title>Complex scaffold remodeling in plant triterpene biosynthesis.</title>
        <authorList>
            <person name="De La Pena R."/>
            <person name="Hodgson H."/>
            <person name="Liu J.C."/>
            <person name="Stephenson M.J."/>
            <person name="Martin A.C."/>
            <person name="Owen C."/>
            <person name="Harkess A."/>
            <person name="Leebens-Mack J."/>
            <person name="Jimenez L.E."/>
            <person name="Osbourn A."/>
            <person name="Sattely E.S."/>
        </authorList>
    </citation>
    <scope>NUCLEOTIDE SEQUENCE [LARGE SCALE GENOMIC DNA]</scope>
    <source>
        <strain evidence="2">cv. JPN11</strain>
        <tissue evidence="1">Leaf</tissue>
    </source>
</reference>
<dbReference type="Proteomes" id="UP001164539">
    <property type="component" value="Chromosome 6"/>
</dbReference>
<evidence type="ECO:0000313" key="2">
    <source>
        <dbReference type="Proteomes" id="UP001164539"/>
    </source>
</evidence>
<gene>
    <name evidence="1" type="ORF">OWV82_011010</name>
</gene>
<dbReference type="EMBL" id="CM051399">
    <property type="protein sequence ID" value="KAJ4715921.1"/>
    <property type="molecule type" value="Genomic_DNA"/>
</dbReference>
<keyword evidence="2" id="KW-1185">Reference proteome</keyword>
<evidence type="ECO:0000313" key="1">
    <source>
        <dbReference type="EMBL" id="KAJ4715921.1"/>
    </source>
</evidence>
<name>A0ACC1XXP4_MELAZ</name>
<comment type="caution">
    <text evidence="1">The sequence shown here is derived from an EMBL/GenBank/DDBJ whole genome shotgun (WGS) entry which is preliminary data.</text>
</comment>
<proteinExistence type="predicted"/>
<protein>
    <submittedName>
        <fullName evidence="1">Auxin-responsive protein</fullName>
    </submittedName>
</protein>
<accession>A0ACC1XXP4</accession>